<dbReference type="Proteomes" id="UP000270342">
    <property type="component" value="Unassembled WGS sequence"/>
</dbReference>
<reference evidence="1 2" key="1">
    <citation type="submission" date="2018-10" db="EMBL/GenBank/DDBJ databases">
        <title>Robbsia sp. DHC34, isolated from soil.</title>
        <authorList>
            <person name="Gao Z.-H."/>
            <person name="Qiu L.-H."/>
        </authorList>
    </citation>
    <scope>NUCLEOTIDE SEQUENCE [LARGE SCALE GENOMIC DNA]</scope>
    <source>
        <strain evidence="1 2">DHC34</strain>
    </source>
</reference>
<dbReference type="AlphaFoldDB" id="A0A494XCG0"/>
<protein>
    <submittedName>
        <fullName evidence="1">Uncharacterized protein</fullName>
    </submittedName>
</protein>
<accession>A0A494XCG0</accession>
<proteinExistence type="predicted"/>
<name>A0A494XCG0_9BURK</name>
<organism evidence="1 2">
    <name type="scientific">Pararobbsia silviterrae</name>
    <dbReference type="NCBI Taxonomy" id="1792498"/>
    <lineage>
        <taxon>Bacteria</taxon>
        <taxon>Pseudomonadati</taxon>
        <taxon>Pseudomonadota</taxon>
        <taxon>Betaproteobacteria</taxon>
        <taxon>Burkholderiales</taxon>
        <taxon>Burkholderiaceae</taxon>
        <taxon>Pararobbsia</taxon>
    </lineage>
</organism>
<evidence type="ECO:0000313" key="1">
    <source>
        <dbReference type="EMBL" id="RKP46206.1"/>
    </source>
</evidence>
<keyword evidence="2" id="KW-1185">Reference proteome</keyword>
<comment type="caution">
    <text evidence="1">The sequence shown here is derived from an EMBL/GenBank/DDBJ whole genome shotgun (WGS) entry which is preliminary data.</text>
</comment>
<dbReference type="RefSeq" id="WP_121090590.1">
    <property type="nucleotide sequence ID" value="NZ_RBZU01000015.1"/>
</dbReference>
<evidence type="ECO:0000313" key="2">
    <source>
        <dbReference type="Proteomes" id="UP000270342"/>
    </source>
</evidence>
<sequence>MTHSRWPRPNTTLRYRKGEHRRKHRGTSMSPRMVLQKGNYWIAKCPHTFCEAHAEMLLQHAIPEFRRTLPDTPYRLWAYFDGAIYAACSDDGGATWHGFPHGPPMMPPPRPILRELEYRAESLGETARLNAWLNTTWKTRR</sequence>
<dbReference type="EMBL" id="RBZU01000015">
    <property type="protein sequence ID" value="RKP46206.1"/>
    <property type="molecule type" value="Genomic_DNA"/>
</dbReference>
<gene>
    <name evidence="1" type="ORF">D7S86_25135</name>
</gene>